<sequence length="174" mass="18202">MKKWTAVAFALMVAVGVVTNPTSAVAQPAAGDPLAGVWVLRAANGSALVERGGTIGLGSSARATRWRFVPTGSGEGGAEYVIHTKDLRGWVLPRVAPSAPVKVQPLLALPTDTRNQRWRVYPDAGAAQAGVRQVTIASAVNGWPVVVTGDYLPHLAVVPETFAPVTYRAIKVGN</sequence>
<feature type="signal peptide" evidence="1">
    <location>
        <begin position="1"/>
        <end position="26"/>
    </location>
</feature>
<proteinExistence type="predicted"/>
<feature type="chain" id="PRO_5011446253" description="Ricin B lectin domain-containing protein" evidence="1">
    <location>
        <begin position="27"/>
        <end position="174"/>
    </location>
</feature>
<keyword evidence="3" id="KW-1185">Reference proteome</keyword>
<dbReference type="RefSeq" id="WP_143073297.1">
    <property type="nucleotide sequence ID" value="NZ_FOGI01000001.1"/>
</dbReference>
<gene>
    <name evidence="2" type="ORF">SAMN04487818_101314</name>
</gene>
<organism evidence="2 3">
    <name type="scientific">Actinokineospora terrae</name>
    <dbReference type="NCBI Taxonomy" id="155974"/>
    <lineage>
        <taxon>Bacteria</taxon>
        <taxon>Bacillati</taxon>
        <taxon>Actinomycetota</taxon>
        <taxon>Actinomycetes</taxon>
        <taxon>Pseudonocardiales</taxon>
        <taxon>Pseudonocardiaceae</taxon>
        <taxon>Actinokineospora</taxon>
    </lineage>
</organism>
<name>A0A1H9KT88_9PSEU</name>
<evidence type="ECO:0000256" key="1">
    <source>
        <dbReference type="SAM" id="SignalP"/>
    </source>
</evidence>
<evidence type="ECO:0000313" key="3">
    <source>
        <dbReference type="Proteomes" id="UP000199051"/>
    </source>
</evidence>
<evidence type="ECO:0000313" key="2">
    <source>
        <dbReference type="EMBL" id="SER02342.1"/>
    </source>
</evidence>
<reference evidence="3" key="1">
    <citation type="submission" date="2016-10" db="EMBL/GenBank/DDBJ databases">
        <authorList>
            <person name="Varghese N."/>
            <person name="Submissions S."/>
        </authorList>
    </citation>
    <scope>NUCLEOTIDE SEQUENCE [LARGE SCALE GENOMIC DNA]</scope>
    <source>
        <strain evidence="3">DSM 44260</strain>
    </source>
</reference>
<dbReference type="EMBL" id="FOGI01000001">
    <property type="protein sequence ID" value="SER02342.1"/>
    <property type="molecule type" value="Genomic_DNA"/>
</dbReference>
<keyword evidence="1" id="KW-0732">Signal</keyword>
<evidence type="ECO:0008006" key="4">
    <source>
        <dbReference type="Google" id="ProtNLM"/>
    </source>
</evidence>
<dbReference type="Proteomes" id="UP000199051">
    <property type="component" value="Unassembled WGS sequence"/>
</dbReference>
<protein>
    <recommendedName>
        <fullName evidence="4">Ricin B lectin domain-containing protein</fullName>
    </recommendedName>
</protein>
<accession>A0A1H9KT88</accession>
<dbReference type="AlphaFoldDB" id="A0A1H9KT88"/>